<dbReference type="GO" id="GO:0006310">
    <property type="term" value="P:DNA recombination"/>
    <property type="evidence" value="ECO:0007669"/>
    <property type="project" value="InterPro"/>
</dbReference>
<dbReference type="GO" id="GO:0003677">
    <property type="term" value="F:DNA binding"/>
    <property type="evidence" value="ECO:0007669"/>
    <property type="project" value="UniProtKB-UniRule"/>
</dbReference>
<evidence type="ECO:0000256" key="2">
    <source>
        <dbReference type="ARBA" id="ARBA00022705"/>
    </source>
</evidence>
<feature type="binding site" evidence="12">
    <location>
        <position position="363"/>
    </location>
    <ligand>
        <name>Zn(2+)</name>
        <dbReference type="ChEBI" id="CHEBI:29105"/>
        <label>1</label>
    </ligand>
</feature>
<keyword evidence="6 12" id="KW-0347">Helicase</keyword>
<dbReference type="AlphaFoldDB" id="A0A6S6UFT2"/>
<dbReference type="GO" id="GO:0043138">
    <property type="term" value="F:3'-5' DNA helicase activity"/>
    <property type="evidence" value="ECO:0007669"/>
    <property type="project" value="UniProtKB-EC"/>
</dbReference>
<feature type="binding site" evidence="12">
    <location>
        <position position="347"/>
    </location>
    <ligand>
        <name>Zn(2+)</name>
        <dbReference type="ChEBI" id="CHEBI:29105"/>
        <label>2</label>
    </ligand>
</feature>
<reference evidence="14" key="1">
    <citation type="submission" date="2020-01" db="EMBL/GenBank/DDBJ databases">
        <authorList>
            <person name="Meier V. D."/>
            <person name="Meier V D."/>
        </authorList>
    </citation>
    <scope>NUCLEOTIDE SEQUENCE</scope>
    <source>
        <strain evidence="14">HLG_WM_MAG_02</strain>
    </source>
</reference>
<feature type="binding site" evidence="12">
    <location>
        <position position="329"/>
    </location>
    <ligand>
        <name>Zn(2+)</name>
        <dbReference type="ChEBI" id="CHEBI:29105"/>
        <label>2</label>
    </ligand>
</feature>
<dbReference type="SUPFAM" id="SSF52540">
    <property type="entry name" value="P-loop containing nucleoside triphosphate hydrolases"/>
    <property type="match status" value="2"/>
</dbReference>
<comment type="function">
    <text evidence="12">Initiates the restart of stalled replication forks, which reloads the replicative helicase on sites other than the origin of replication. Recognizes and binds to abandoned replication forks and remodels them to uncover a helicase loading site. Promotes assembly of the primosome at these replication forks.</text>
</comment>
<organism evidence="14">
    <name type="scientific">uncultured Sulfurovum sp</name>
    <dbReference type="NCBI Taxonomy" id="269237"/>
    <lineage>
        <taxon>Bacteria</taxon>
        <taxon>Pseudomonadati</taxon>
        <taxon>Campylobacterota</taxon>
        <taxon>Epsilonproteobacteria</taxon>
        <taxon>Campylobacterales</taxon>
        <taxon>Sulfurovaceae</taxon>
        <taxon>Sulfurovum</taxon>
        <taxon>environmental samples</taxon>
    </lineage>
</organism>
<evidence type="ECO:0000256" key="9">
    <source>
        <dbReference type="ARBA" id="ARBA00023125"/>
    </source>
</evidence>
<dbReference type="InterPro" id="IPR014001">
    <property type="entry name" value="Helicase_ATP-bd"/>
</dbReference>
<keyword evidence="7 12" id="KW-0862">Zinc</keyword>
<dbReference type="InterPro" id="IPR027417">
    <property type="entry name" value="P-loop_NTPase"/>
</dbReference>
<dbReference type="InterPro" id="IPR011545">
    <property type="entry name" value="DEAD/DEAH_box_helicase_dom"/>
</dbReference>
<keyword evidence="10 12" id="KW-0413">Isomerase</keyword>
<feature type="binding site" evidence="12">
    <location>
        <position position="320"/>
    </location>
    <ligand>
        <name>Zn(2+)</name>
        <dbReference type="ChEBI" id="CHEBI:29105"/>
        <label>1</label>
    </ligand>
</feature>
<keyword evidence="3 12" id="KW-0479">Metal-binding</keyword>
<dbReference type="SMART" id="SM00487">
    <property type="entry name" value="DEXDc"/>
    <property type="match status" value="1"/>
</dbReference>
<evidence type="ECO:0000256" key="1">
    <source>
        <dbReference type="ARBA" id="ARBA00022515"/>
    </source>
</evidence>
<name>A0A6S6UFT2_9BACT</name>
<dbReference type="Gene3D" id="3.40.1440.60">
    <property type="entry name" value="PriA, 3(prime) DNA-binding domain"/>
    <property type="match status" value="1"/>
</dbReference>
<dbReference type="PANTHER" id="PTHR30580:SF0">
    <property type="entry name" value="PRIMOSOMAL PROTEIN N"/>
    <property type="match status" value="1"/>
</dbReference>
<evidence type="ECO:0000256" key="6">
    <source>
        <dbReference type="ARBA" id="ARBA00022806"/>
    </source>
</evidence>
<dbReference type="GO" id="GO:0016787">
    <property type="term" value="F:hydrolase activity"/>
    <property type="evidence" value="ECO:0007669"/>
    <property type="project" value="UniProtKB-KW"/>
</dbReference>
<dbReference type="Pfam" id="PF18319">
    <property type="entry name" value="Zn_ribbon_PriA"/>
    <property type="match status" value="1"/>
</dbReference>
<dbReference type="GO" id="GO:0008270">
    <property type="term" value="F:zinc ion binding"/>
    <property type="evidence" value="ECO:0007669"/>
    <property type="project" value="UniProtKB-UniRule"/>
</dbReference>
<sequence length="598" mass="67886">MKIGQLIDVPVHSKTKLAMILKEVEKPEGFETSEISNILETIYSSSQIEIAKFIASYYFSSFGEAIALFVPCKVRLPSQQISKEYNGAMGIAPYELPILSADQQKAYEELLQKDKALLFGVTGSGKTEVFINLMAKTIEEGKQCIFLMPEISLTPQMQTRLEKYFGKRIVMWHSKLTKKKKEEILEQIYNNEIDIVAGARSALFTPLENLGLIIVDEEHDDSYKAMMKPRYHARDMAVYMASKLKAKVVMASATPSLASYHKYEVVRLKKPFIETEKNYYFVEGSTLTNQMIKKIKANFEADSQSLLFVPTRGNFKYLYCQKCGKTHLCPYCSVGMALHRKVRHLKCHYCNYTEAIRTICTACGHEPLTSERMGTVEAKEMIEQGIPKIVVEQFDRDSITTAGKLKKALKRFENKESHLLLGTQMLSKGHDYANITLSVILGMDYILGLGDYRARERAMSLLLQVAGRSGRAKSAEVIVQSQNADFFSLYLNDYEAFLKDEMFFVEDMYPPFVSLARILISHVKEEKAGKTTLDTVTKLKAFEGIEIVGHGKAPIERIANKYRFNILLRAKKRSILLKALHAVNNNLIEIDMDPVEFS</sequence>
<feature type="binding site" evidence="12">
    <location>
        <position position="360"/>
    </location>
    <ligand>
        <name>Zn(2+)</name>
        <dbReference type="ChEBI" id="CHEBI:29105"/>
        <label>1</label>
    </ligand>
</feature>
<dbReference type="InterPro" id="IPR005259">
    <property type="entry name" value="PriA"/>
</dbReference>
<dbReference type="EC" id="5.6.2.4" evidence="12"/>
<dbReference type="NCBIfam" id="TIGR00595">
    <property type="entry name" value="priA"/>
    <property type="match status" value="1"/>
</dbReference>
<dbReference type="GO" id="GO:0006269">
    <property type="term" value="P:DNA replication, synthesis of primer"/>
    <property type="evidence" value="ECO:0007669"/>
    <property type="project" value="UniProtKB-KW"/>
</dbReference>
<dbReference type="Pfam" id="PF18074">
    <property type="entry name" value="PriA_C"/>
    <property type="match status" value="1"/>
</dbReference>
<dbReference type="InterPro" id="IPR041222">
    <property type="entry name" value="PriA_3primeBD"/>
</dbReference>
<feature type="binding site" evidence="12">
    <location>
        <position position="332"/>
    </location>
    <ligand>
        <name>Zn(2+)</name>
        <dbReference type="ChEBI" id="CHEBI:29105"/>
        <label>2</label>
    </ligand>
</feature>
<keyword evidence="8 12" id="KW-0067">ATP-binding</keyword>
<dbReference type="Pfam" id="PF17764">
    <property type="entry name" value="PriA_3primeBD"/>
    <property type="match status" value="1"/>
</dbReference>
<dbReference type="InterPro" id="IPR042115">
    <property type="entry name" value="PriA_3primeBD_sf"/>
</dbReference>
<accession>A0A6S6UFT2</accession>
<dbReference type="GO" id="GO:1990077">
    <property type="term" value="C:primosome complex"/>
    <property type="evidence" value="ECO:0007669"/>
    <property type="project" value="UniProtKB-UniRule"/>
</dbReference>
<dbReference type="InterPro" id="IPR041236">
    <property type="entry name" value="PriA_C"/>
</dbReference>
<dbReference type="GO" id="GO:0006270">
    <property type="term" value="P:DNA replication initiation"/>
    <property type="evidence" value="ECO:0007669"/>
    <property type="project" value="TreeGrafter"/>
</dbReference>
<keyword evidence="1 12" id="KW-0639">Primosome</keyword>
<dbReference type="PANTHER" id="PTHR30580">
    <property type="entry name" value="PRIMOSOMAL PROTEIN N"/>
    <property type="match status" value="1"/>
</dbReference>
<comment type="catalytic activity">
    <reaction evidence="12">
        <text>Couples ATP hydrolysis with the unwinding of duplex DNA by translocating in the 3'-5' direction.</text>
        <dbReference type="EC" id="5.6.2.4"/>
    </reaction>
</comment>
<evidence type="ECO:0000313" key="14">
    <source>
        <dbReference type="EMBL" id="CAA6825869.1"/>
    </source>
</evidence>
<keyword evidence="4 12" id="KW-0547">Nucleotide-binding</keyword>
<evidence type="ECO:0000256" key="4">
    <source>
        <dbReference type="ARBA" id="ARBA00022741"/>
    </source>
</evidence>
<keyword evidence="2 12" id="KW-0235">DNA replication</keyword>
<dbReference type="Gene3D" id="3.40.50.300">
    <property type="entry name" value="P-loop containing nucleotide triphosphate hydrolases"/>
    <property type="match status" value="2"/>
</dbReference>
<comment type="subunit">
    <text evidence="12">Component of the replication restart primosome.</text>
</comment>
<feature type="binding site" evidence="12">
    <location>
        <position position="350"/>
    </location>
    <ligand>
        <name>Zn(2+)</name>
        <dbReference type="ChEBI" id="CHEBI:29105"/>
        <label>2</label>
    </ligand>
</feature>
<dbReference type="PROSITE" id="PS51192">
    <property type="entry name" value="HELICASE_ATP_BIND_1"/>
    <property type="match status" value="1"/>
</dbReference>
<dbReference type="InterPro" id="IPR040498">
    <property type="entry name" value="PriA_CRR"/>
</dbReference>
<dbReference type="InterPro" id="IPR001650">
    <property type="entry name" value="Helicase_C-like"/>
</dbReference>
<dbReference type="FunFam" id="3.40.50.300:FF:000489">
    <property type="entry name" value="Primosome assembly protein PriA"/>
    <property type="match status" value="1"/>
</dbReference>
<comment type="cofactor">
    <cofactor evidence="12">
        <name>Zn(2+)</name>
        <dbReference type="ChEBI" id="CHEBI:29105"/>
    </cofactor>
    <text evidence="12">Binds 2 zinc ions per subunit.</text>
</comment>
<feature type="domain" description="Helicase ATP-binding" evidence="13">
    <location>
        <begin position="107"/>
        <end position="273"/>
    </location>
</feature>
<dbReference type="NCBIfam" id="NF004069">
    <property type="entry name" value="PRK05580.2-1"/>
    <property type="match status" value="1"/>
</dbReference>
<dbReference type="CDD" id="cd17929">
    <property type="entry name" value="DEXHc_priA"/>
    <property type="match status" value="1"/>
</dbReference>
<dbReference type="EMBL" id="CACVAZ010000200">
    <property type="protein sequence ID" value="CAA6825869.1"/>
    <property type="molecule type" value="Genomic_DNA"/>
</dbReference>
<feature type="binding site" evidence="12">
    <location>
        <position position="323"/>
    </location>
    <ligand>
        <name>Zn(2+)</name>
        <dbReference type="ChEBI" id="CHEBI:29105"/>
        <label>1</label>
    </ligand>
</feature>
<evidence type="ECO:0000256" key="8">
    <source>
        <dbReference type="ARBA" id="ARBA00022840"/>
    </source>
</evidence>
<dbReference type="Pfam" id="PF00270">
    <property type="entry name" value="DEAD"/>
    <property type="match status" value="1"/>
</dbReference>
<dbReference type="HAMAP" id="MF_00983">
    <property type="entry name" value="PriA"/>
    <property type="match status" value="1"/>
</dbReference>
<proteinExistence type="inferred from homology"/>
<evidence type="ECO:0000256" key="11">
    <source>
        <dbReference type="ARBA" id="ARBA00048988"/>
    </source>
</evidence>
<evidence type="ECO:0000256" key="3">
    <source>
        <dbReference type="ARBA" id="ARBA00022723"/>
    </source>
</evidence>
<evidence type="ECO:0000256" key="12">
    <source>
        <dbReference type="HAMAP-Rule" id="MF_00983"/>
    </source>
</evidence>
<dbReference type="GO" id="GO:0006302">
    <property type="term" value="P:double-strand break repair"/>
    <property type="evidence" value="ECO:0007669"/>
    <property type="project" value="InterPro"/>
</dbReference>
<keyword evidence="5 12" id="KW-0378">Hydrolase</keyword>
<dbReference type="Pfam" id="PF00271">
    <property type="entry name" value="Helicase_C"/>
    <property type="match status" value="1"/>
</dbReference>
<evidence type="ECO:0000259" key="13">
    <source>
        <dbReference type="PROSITE" id="PS51192"/>
    </source>
</evidence>
<dbReference type="SMART" id="SM00490">
    <property type="entry name" value="HELICc"/>
    <property type="match status" value="1"/>
</dbReference>
<evidence type="ECO:0000256" key="7">
    <source>
        <dbReference type="ARBA" id="ARBA00022833"/>
    </source>
</evidence>
<comment type="catalytic activity">
    <reaction evidence="11 12">
        <text>ATP + H2O = ADP + phosphate + H(+)</text>
        <dbReference type="Rhea" id="RHEA:13065"/>
        <dbReference type="ChEBI" id="CHEBI:15377"/>
        <dbReference type="ChEBI" id="CHEBI:15378"/>
        <dbReference type="ChEBI" id="CHEBI:30616"/>
        <dbReference type="ChEBI" id="CHEBI:43474"/>
        <dbReference type="ChEBI" id="CHEBI:456216"/>
        <dbReference type="EC" id="5.6.2.4"/>
    </reaction>
</comment>
<gene>
    <name evidence="12" type="primary">priA</name>
    <name evidence="14" type="ORF">HELGO_WM25182</name>
</gene>
<comment type="similarity">
    <text evidence="12">Belongs to the helicase family. PriA subfamily.</text>
</comment>
<evidence type="ECO:0000256" key="10">
    <source>
        <dbReference type="ARBA" id="ARBA00023235"/>
    </source>
</evidence>
<evidence type="ECO:0000256" key="5">
    <source>
        <dbReference type="ARBA" id="ARBA00022801"/>
    </source>
</evidence>
<dbReference type="GO" id="GO:0005524">
    <property type="term" value="F:ATP binding"/>
    <property type="evidence" value="ECO:0007669"/>
    <property type="project" value="UniProtKB-UniRule"/>
</dbReference>
<protein>
    <recommendedName>
        <fullName evidence="12">Replication restart protein PriA</fullName>
    </recommendedName>
    <alternativeName>
        <fullName evidence="12">ATP-dependent DNA helicase PriA</fullName>
        <ecNumber evidence="12">5.6.2.4</ecNumber>
    </alternativeName>
    <alternativeName>
        <fullName evidence="12">DNA 3'-5' helicase PriA</fullName>
    </alternativeName>
</protein>
<keyword evidence="9 12" id="KW-0238">DNA-binding</keyword>